<keyword evidence="6 8" id="KW-0057">Aromatic amino acid biosynthesis</keyword>
<evidence type="ECO:0000259" key="9">
    <source>
        <dbReference type="Pfam" id="PF00218"/>
    </source>
</evidence>
<dbReference type="PANTHER" id="PTHR22854">
    <property type="entry name" value="TRYPTOPHAN BIOSYNTHESIS PROTEIN"/>
    <property type="match status" value="1"/>
</dbReference>
<comment type="pathway">
    <text evidence="2 8">Amino-acid biosynthesis; L-tryptophan biosynthesis; L-tryptophan from chorismate: step 4/5.</text>
</comment>
<keyword evidence="11" id="KW-1185">Reference proteome</keyword>
<dbReference type="SUPFAM" id="SSF51366">
    <property type="entry name" value="Ribulose-phoshate binding barrel"/>
    <property type="match status" value="1"/>
</dbReference>
<dbReference type="NCBIfam" id="NF001377">
    <property type="entry name" value="PRK00278.2-4"/>
    <property type="match status" value="1"/>
</dbReference>
<dbReference type="RefSeq" id="WP_341875866.1">
    <property type="nucleotide sequence ID" value="NZ_CP121687.1"/>
</dbReference>
<dbReference type="HAMAP" id="MF_00134_B">
    <property type="entry name" value="IGPS_B"/>
    <property type="match status" value="1"/>
</dbReference>
<dbReference type="EC" id="4.1.1.48" evidence="8"/>
<proteinExistence type="inferred from homology"/>
<evidence type="ECO:0000256" key="1">
    <source>
        <dbReference type="ARBA" id="ARBA00001633"/>
    </source>
</evidence>
<dbReference type="Pfam" id="PF00218">
    <property type="entry name" value="IGPS"/>
    <property type="match status" value="1"/>
</dbReference>
<keyword evidence="3 8" id="KW-0028">Amino-acid biosynthesis</keyword>
<keyword evidence="4 8" id="KW-0210">Decarboxylase</keyword>
<evidence type="ECO:0000313" key="11">
    <source>
        <dbReference type="Proteomes" id="UP001486565"/>
    </source>
</evidence>
<evidence type="ECO:0000256" key="5">
    <source>
        <dbReference type="ARBA" id="ARBA00022822"/>
    </source>
</evidence>
<gene>
    <name evidence="8 10" type="primary">trpC</name>
    <name evidence="10" type="ORF">QBE51_08460</name>
</gene>
<comment type="similarity">
    <text evidence="8">Belongs to the TrpC family.</text>
</comment>
<sequence>MILDNIIEQKKETLKELKKTISISFLEDNIKHTKIPPSFYKAMAKPGLSIIGEVKKASPSKGIIKEDFNPIEIAKEYENCVDAVSVLTEEKFFLGSAKFLKKIHKEISLPLLRKDFIIDPIQIYEARALGASCVLLIAAILDDSQLREFINLSHSLYMDALIEVHDQHELERVLKTNGEIIGINNRNLKDFTIDIQTTINLRKEIPKDKIVISESGIFSKEEIFKLKKSDIHGILVGESFMKSENIKEKAEEFRRAYDS</sequence>
<dbReference type="InterPro" id="IPR011060">
    <property type="entry name" value="RibuloseP-bd_barrel"/>
</dbReference>
<dbReference type="InterPro" id="IPR013785">
    <property type="entry name" value="Aldolase_TIM"/>
</dbReference>
<evidence type="ECO:0000256" key="3">
    <source>
        <dbReference type="ARBA" id="ARBA00022605"/>
    </source>
</evidence>
<protein>
    <recommendedName>
        <fullName evidence="8">Indole-3-glycerol phosphate synthase</fullName>
        <shortName evidence="8">IGPS</shortName>
        <ecNumber evidence="8">4.1.1.48</ecNumber>
    </recommendedName>
</protein>
<comment type="catalytic activity">
    <reaction evidence="1 8">
        <text>1-(2-carboxyphenylamino)-1-deoxy-D-ribulose 5-phosphate + H(+) = (1S,2R)-1-C-(indol-3-yl)glycerol 3-phosphate + CO2 + H2O</text>
        <dbReference type="Rhea" id="RHEA:23476"/>
        <dbReference type="ChEBI" id="CHEBI:15377"/>
        <dbReference type="ChEBI" id="CHEBI:15378"/>
        <dbReference type="ChEBI" id="CHEBI:16526"/>
        <dbReference type="ChEBI" id="CHEBI:58613"/>
        <dbReference type="ChEBI" id="CHEBI:58866"/>
        <dbReference type="EC" id="4.1.1.48"/>
    </reaction>
</comment>
<dbReference type="GO" id="GO:0004425">
    <property type="term" value="F:indole-3-glycerol-phosphate synthase activity"/>
    <property type="evidence" value="ECO:0007669"/>
    <property type="project" value="UniProtKB-EC"/>
</dbReference>
<feature type="domain" description="Indole-3-glycerol phosphate synthase" evidence="9">
    <location>
        <begin position="3"/>
        <end position="252"/>
    </location>
</feature>
<evidence type="ECO:0000256" key="7">
    <source>
        <dbReference type="ARBA" id="ARBA00023239"/>
    </source>
</evidence>
<evidence type="ECO:0000256" key="6">
    <source>
        <dbReference type="ARBA" id="ARBA00023141"/>
    </source>
</evidence>
<keyword evidence="7 8" id="KW-0456">Lyase</keyword>
<name>A0ABZ2Y0N8_9FIRM</name>
<evidence type="ECO:0000313" key="10">
    <source>
        <dbReference type="EMBL" id="WZL68860.1"/>
    </source>
</evidence>
<evidence type="ECO:0000256" key="4">
    <source>
        <dbReference type="ARBA" id="ARBA00022793"/>
    </source>
</evidence>
<dbReference type="CDD" id="cd00331">
    <property type="entry name" value="IGPS"/>
    <property type="match status" value="1"/>
</dbReference>
<dbReference type="InterPro" id="IPR045186">
    <property type="entry name" value="Indole-3-glycerol_P_synth"/>
</dbReference>
<dbReference type="EMBL" id="CP121687">
    <property type="protein sequence ID" value="WZL68860.1"/>
    <property type="molecule type" value="Genomic_DNA"/>
</dbReference>
<dbReference type="Gene3D" id="3.20.20.70">
    <property type="entry name" value="Aldolase class I"/>
    <property type="match status" value="1"/>
</dbReference>
<accession>A0ABZ2Y0N8</accession>
<dbReference type="PANTHER" id="PTHR22854:SF2">
    <property type="entry name" value="INDOLE-3-GLYCEROL-PHOSPHATE SYNTHASE"/>
    <property type="match status" value="1"/>
</dbReference>
<evidence type="ECO:0000256" key="2">
    <source>
        <dbReference type="ARBA" id="ARBA00004696"/>
    </source>
</evidence>
<dbReference type="InterPro" id="IPR001468">
    <property type="entry name" value="Indole-3-GlycerolPSynthase_CS"/>
</dbReference>
<dbReference type="InterPro" id="IPR013798">
    <property type="entry name" value="Indole-3-glycerol_P_synth_dom"/>
</dbReference>
<dbReference type="Proteomes" id="UP001486565">
    <property type="component" value="Chromosome"/>
</dbReference>
<evidence type="ECO:0000256" key="8">
    <source>
        <dbReference type="HAMAP-Rule" id="MF_00134"/>
    </source>
</evidence>
<keyword evidence="5 8" id="KW-0822">Tryptophan biosynthesis</keyword>
<organism evidence="10 11">
    <name type="scientific">Defluviitalea saccharophila</name>
    <dbReference type="NCBI Taxonomy" id="879970"/>
    <lineage>
        <taxon>Bacteria</taxon>
        <taxon>Bacillati</taxon>
        <taxon>Bacillota</taxon>
        <taxon>Clostridia</taxon>
        <taxon>Lachnospirales</taxon>
        <taxon>Defluviitaleaceae</taxon>
        <taxon>Defluviitalea</taxon>
    </lineage>
</organism>
<reference evidence="10 11" key="1">
    <citation type="submission" date="2023-03" db="EMBL/GenBank/DDBJ databases">
        <title>Novel Species.</title>
        <authorList>
            <person name="Ma S."/>
        </authorList>
    </citation>
    <scope>NUCLEOTIDE SEQUENCE [LARGE SCALE GENOMIC DNA]</scope>
    <source>
        <strain evidence="10 11">LIND6LT2</strain>
    </source>
</reference>
<dbReference type="PROSITE" id="PS00614">
    <property type="entry name" value="IGPS"/>
    <property type="match status" value="1"/>
</dbReference>